<feature type="compositionally biased region" description="Acidic residues" evidence="1">
    <location>
        <begin position="629"/>
        <end position="645"/>
    </location>
</feature>
<reference evidence="2" key="1">
    <citation type="submission" date="2021-02" db="EMBL/GenBank/DDBJ databases">
        <authorList>
            <person name="Nowell W R."/>
        </authorList>
    </citation>
    <scope>NUCLEOTIDE SEQUENCE</scope>
</reference>
<gene>
    <name evidence="2" type="ORF">KXQ929_LOCUS9301</name>
</gene>
<sequence length="802" mass="92523">MDIDGEVEVEADLPISSSSTISSATTNKNGSKIPIPVRVILPTSFQFFINPEDIDRLLEMRRTSYKKENERKLSKLGLPILVDNNGCLSTTTTTDNNTNSHQISSSNVKSIQHRDMEWLSIVLPFIKKYNPHCGICASSKNYGRRLDTVKGYLLRAYFYCQGRDCPFNCVVTIKESGKGLLCSRFSQGNIVDHRNAKRVARPNRSLNKTYSNDNNNNGIRSNNSSRRVCKTAHTVLQQWNQTCANIVTTNSNLNDLDSTVTDYDDTLHMSPTKRFIHMCCNLVQLTINLRQEIDPTSLLPGALQHVSLKPFYMAVHTENSIRYYQSMLTKKSLDKPPPLIHIKPVTTIQKHNTISTASQILVLNNDIIYHPARINSSTTIPTTPDVSQHHIAYMIVGSVEHDEKKLFYYEFMLSNLDDTSFIPITLTYTEDTDDIVAQNYVLKSWLERFRFDHEYLYKSSLPSLSKNYSFTQPLIILVDDHRETPLNNSTLQFFNNETFKEYIMRTYLLVSSKIEYPTQSESTNRIVLHVSSSIILFDFRTFVNKYVSSELRQLALWSSLLLIYTSTWREVRQNWSLICEIFLNWGTNFVSLKAYEELCAKVAKIENDPDVTHLMDLIYNGTNSNEQQHEEEDDDNDNDMTDEPSEGIIDLSDFQNDHFYTKNMITNETNRYTSPFENDLRRIFNEKNKSKTALISSWDTLSISDRTTLKKIRGNWKWLNLLLKDYMPSIPLWSNLIHSVTNNLKHIRLHKRITQLMVSKDKRIQQIKRIQAAERIHGKTDLIISSLAKDLHTQVANADIKH</sequence>
<dbReference type="Proteomes" id="UP000663868">
    <property type="component" value="Unassembled WGS sequence"/>
</dbReference>
<evidence type="ECO:0000313" key="3">
    <source>
        <dbReference type="Proteomes" id="UP000663868"/>
    </source>
</evidence>
<comment type="caution">
    <text evidence="2">The sequence shown here is derived from an EMBL/GenBank/DDBJ whole genome shotgun (WGS) entry which is preliminary data.</text>
</comment>
<name>A0A818SZ99_9BILA</name>
<feature type="region of interest" description="Disordered" evidence="1">
    <location>
        <begin position="203"/>
        <end position="224"/>
    </location>
</feature>
<organism evidence="2 3">
    <name type="scientific">Adineta steineri</name>
    <dbReference type="NCBI Taxonomy" id="433720"/>
    <lineage>
        <taxon>Eukaryota</taxon>
        <taxon>Metazoa</taxon>
        <taxon>Spiralia</taxon>
        <taxon>Gnathifera</taxon>
        <taxon>Rotifera</taxon>
        <taxon>Eurotatoria</taxon>
        <taxon>Bdelloidea</taxon>
        <taxon>Adinetida</taxon>
        <taxon>Adinetidae</taxon>
        <taxon>Adineta</taxon>
    </lineage>
</organism>
<dbReference type="EMBL" id="CAJOBB010000420">
    <property type="protein sequence ID" value="CAF3675618.1"/>
    <property type="molecule type" value="Genomic_DNA"/>
</dbReference>
<protein>
    <submittedName>
        <fullName evidence="2">Uncharacterized protein</fullName>
    </submittedName>
</protein>
<dbReference type="AlphaFoldDB" id="A0A818SZ99"/>
<evidence type="ECO:0000313" key="2">
    <source>
        <dbReference type="EMBL" id="CAF3675618.1"/>
    </source>
</evidence>
<evidence type="ECO:0000256" key="1">
    <source>
        <dbReference type="SAM" id="MobiDB-lite"/>
    </source>
</evidence>
<feature type="region of interest" description="Disordered" evidence="1">
    <location>
        <begin position="622"/>
        <end position="646"/>
    </location>
</feature>
<proteinExistence type="predicted"/>
<accession>A0A818SZ99</accession>
<feature type="compositionally biased region" description="Low complexity" evidence="1">
    <location>
        <begin position="211"/>
        <end position="224"/>
    </location>
</feature>